<accession>A0A1M3SZZ0</accession>
<keyword evidence="1" id="KW-0812">Transmembrane</keyword>
<keyword evidence="1" id="KW-1133">Transmembrane helix</keyword>
<dbReference type="Proteomes" id="UP000184063">
    <property type="component" value="Unassembled WGS sequence"/>
</dbReference>
<keyword evidence="1" id="KW-0472">Membrane</keyword>
<evidence type="ECO:0000313" key="3">
    <source>
        <dbReference type="Proteomes" id="UP000184063"/>
    </source>
</evidence>
<sequence>MAHNEPVWQKIFAVYIAYGVHPKCGGYFPTFAILESGPVVLPFKSFLFYLAHGLLETVWPVCASLDGRKINRMHQTFRYITGQQYAAKSWNTLYLGLGIALCGGMDIMWVYAVRFYHLLLRNVVVL</sequence>
<gene>
    <name evidence="2" type="ORF">ASPFODRAFT_466770</name>
</gene>
<name>A0A1M3SZZ0_ASPLC</name>
<reference evidence="3" key="1">
    <citation type="journal article" date="2017" name="Genome Biol.">
        <title>Comparative genomics reveals high biological diversity and specific adaptations in the industrially and medically important fungal genus Aspergillus.</title>
        <authorList>
            <person name="de Vries R.P."/>
            <person name="Riley R."/>
            <person name="Wiebenga A."/>
            <person name="Aguilar-Osorio G."/>
            <person name="Amillis S."/>
            <person name="Uchima C.A."/>
            <person name="Anderluh G."/>
            <person name="Asadollahi M."/>
            <person name="Askin M."/>
            <person name="Barry K."/>
            <person name="Battaglia E."/>
            <person name="Bayram O."/>
            <person name="Benocci T."/>
            <person name="Braus-Stromeyer S.A."/>
            <person name="Caldana C."/>
            <person name="Canovas D."/>
            <person name="Cerqueira G.C."/>
            <person name="Chen F."/>
            <person name="Chen W."/>
            <person name="Choi C."/>
            <person name="Clum A."/>
            <person name="Dos Santos R.A."/>
            <person name="Damasio A.R."/>
            <person name="Diallinas G."/>
            <person name="Emri T."/>
            <person name="Fekete E."/>
            <person name="Flipphi M."/>
            <person name="Freyberg S."/>
            <person name="Gallo A."/>
            <person name="Gournas C."/>
            <person name="Habgood R."/>
            <person name="Hainaut M."/>
            <person name="Harispe M.L."/>
            <person name="Henrissat B."/>
            <person name="Hilden K.S."/>
            <person name="Hope R."/>
            <person name="Hossain A."/>
            <person name="Karabika E."/>
            <person name="Karaffa L."/>
            <person name="Karanyi Z."/>
            <person name="Krasevec N."/>
            <person name="Kuo A."/>
            <person name="Kusch H."/>
            <person name="LaButti K."/>
            <person name="Lagendijk E.L."/>
            <person name="Lapidus A."/>
            <person name="Levasseur A."/>
            <person name="Lindquist E."/>
            <person name="Lipzen A."/>
            <person name="Logrieco A.F."/>
            <person name="MacCabe A."/>
            <person name="Maekelae M.R."/>
            <person name="Malavazi I."/>
            <person name="Melin P."/>
            <person name="Meyer V."/>
            <person name="Mielnichuk N."/>
            <person name="Miskei M."/>
            <person name="Molnar A.P."/>
            <person name="Mule G."/>
            <person name="Ngan C.Y."/>
            <person name="Orejas M."/>
            <person name="Orosz E."/>
            <person name="Ouedraogo J.P."/>
            <person name="Overkamp K.M."/>
            <person name="Park H.-S."/>
            <person name="Perrone G."/>
            <person name="Piumi F."/>
            <person name="Punt P.J."/>
            <person name="Ram A.F."/>
            <person name="Ramon A."/>
            <person name="Rauscher S."/>
            <person name="Record E."/>
            <person name="Riano-Pachon D.M."/>
            <person name="Robert V."/>
            <person name="Roehrig J."/>
            <person name="Ruller R."/>
            <person name="Salamov A."/>
            <person name="Salih N.S."/>
            <person name="Samson R.A."/>
            <person name="Sandor E."/>
            <person name="Sanguinetti M."/>
            <person name="Schuetze T."/>
            <person name="Sepcic K."/>
            <person name="Shelest E."/>
            <person name="Sherlock G."/>
            <person name="Sophianopoulou V."/>
            <person name="Squina F.M."/>
            <person name="Sun H."/>
            <person name="Susca A."/>
            <person name="Todd R.B."/>
            <person name="Tsang A."/>
            <person name="Unkles S.E."/>
            <person name="van de Wiele N."/>
            <person name="van Rossen-Uffink D."/>
            <person name="Oliveira J.V."/>
            <person name="Vesth T.C."/>
            <person name="Visser J."/>
            <person name="Yu J.-H."/>
            <person name="Zhou M."/>
            <person name="Andersen M.R."/>
            <person name="Archer D.B."/>
            <person name="Baker S.E."/>
            <person name="Benoit I."/>
            <person name="Brakhage A.A."/>
            <person name="Braus G.H."/>
            <person name="Fischer R."/>
            <person name="Frisvad J.C."/>
            <person name="Goldman G.H."/>
            <person name="Houbraken J."/>
            <person name="Oakley B."/>
            <person name="Pocsi I."/>
            <person name="Scazzocchio C."/>
            <person name="Seiboth B."/>
            <person name="vanKuyk P.A."/>
            <person name="Wortman J."/>
            <person name="Dyer P.S."/>
            <person name="Grigoriev I.V."/>
        </authorList>
    </citation>
    <scope>NUCLEOTIDE SEQUENCE [LARGE SCALE GENOMIC DNA]</scope>
    <source>
        <strain evidence="3">CBS 106.47</strain>
    </source>
</reference>
<evidence type="ECO:0000256" key="1">
    <source>
        <dbReference type="SAM" id="Phobius"/>
    </source>
</evidence>
<organism evidence="2 3">
    <name type="scientific">Aspergillus luchuensis (strain CBS 106.47)</name>
    <dbReference type="NCBI Taxonomy" id="1137211"/>
    <lineage>
        <taxon>Eukaryota</taxon>
        <taxon>Fungi</taxon>
        <taxon>Dikarya</taxon>
        <taxon>Ascomycota</taxon>
        <taxon>Pezizomycotina</taxon>
        <taxon>Eurotiomycetes</taxon>
        <taxon>Eurotiomycetidae</taxon>
        <taxon>Eurotiales</taxon>
        <taxon>Aspergillaceae</taxon>
        <taxon>Aspergillus</taxon>
        <taxon>Aspergillus subgen. Circumdati</taxon>
    </lineage>
</organism>
<dbReference type="VEuPathDB" id="FungiDB:ASPFODRAFT_466770"/>
<dbReference type="AlphaFoldDB" id="A0A1M3SZZ0"/>
<proteinExistence type="predicted"/>
<feature type="transmembrane region" description="Helical" evidence="1">
    <location>
        <begin position="46"/>
        <end position="65"/>
    </location>
</feature>
<feature type="transmembrane region" description="Helical" evidence="1">
    <location>
        <begin position="93"/>
        <end position="112"/>
    </location>
</feature>
<protein>
    <submittedName>
        <fullName evidence="2">Uncharacterized protein</fullName>
    </submittedName>
</protein>
<evidence type="ECO:0000313" key="2">
    <source>
        <dbReference type="EMBL" id="OJZ80051.1"/>
    </source>
</evidence>
<dbReference type="EMBL" id="KV878262">
    <property type="protein sequence ID" value="OJZ80051.1"/>
    <property type="molecule type" value="Genomic_DNA"/>
</dbReference>